<protein>
    <submittedName>
        <fullName evidence="3">Lysophospholipase</fullName>
    </submittedName>
</protein>
<dbReference type="RefSeq" id="WP_061896996.1">
    <property type="nucleotide sequence ID" value="NZ_LOBR01000039.1"/>
</dbReference>
<dbReference type="AlphaFoldDB" id="A0A151KWQ8"/>
<dbReference type="SUPFAM" id="SSF53474">
    <property type="entry name" value="alpha/beta-Hydrolases"/>
    <property type="match status" value="1"/>
</dbReference>
<proteinExistence type="predicted"/>
<gene>
    <name evidence="3" type="ORF">ATY37_15005</name>
</gene>
<accession>A0A151KWQ8</accession>
<dbReference type="Proteomes" id="UP000075346">
    <property type="component" value="Unassembled WGS sequence"/>
</dbReference>
<dbReference type="EMBL" id="LOBR01000039">
    <property type="protein sequence ID" value="KYN87794.1"/>
    <property type="molecule type" value="Genomic_DNA"/>
</dbReference>
<dbReference type="Pfam" id="PF12146">
    <property type="entry name" value="Hydrolase_4"/>
    <property type="match status" value="1"/>
</dbReference>
<name>A0A151KWQ8_9VIBR</name>
<feature type="domain" description="Serine aminopeptidase S33" evidence="2">
    <location>
        <begin position="73"/>
        <end position="309"/>
    </location>
</feature>
<comment type="caution">
    <text evidence="3">The sequence shown here is derived from an EMBL/GenBank/DDBJ whole genome shotgun (WGS) entry which is preliminary data.</text>
</comment>
<dbReference type="InterPro" id="IPR029058">
    <property type="entry name" value="AB_hydrolase_fold"/>
</dbReference>
<feature type="chain" id="PRO_5007583656" evidence="1">
    <location>
        <begin position="27"/>
        <end position="329"/>
    </location>
</feature>
<sequence>MKKKNLASTLLLTLLQAVTYPIQAFANQSNDEKEEFFSLNEIQSSERKELMPLEFIKASDGVPLAFRAYRPSHAKAIMIFYHGAGAHSGLLYNHIGIGLRDGYQIGVYMPDVRGHGHSGGDRGDAPSKEQVWNDISEVVNHVRTLHPEVPIFLGGHSAGAGLVLNYSSWELRENIEGYALIAPYLGFRSKTNREHDGENYQFSTVNVAKFIINSITQGLLFSHSKAVEFNFPESVVTRNPEIVTFNTVTMSNAVTPGSPSTQLYKLKRFSLWIGDEDEAFEPSKVAAFAESNSHKYADKDIGIIDGANHFSIILESAELIGPWILSKSK</sequence>
<evidence type="ECO:0000259" key="2">
    <source>
        <dbReference type="Pfam" id="PF12146"/>
    </source>
</evidence>
<feature type="signal peptide" evidence="1">
    <location>
        <begin position="1"/>
        <end position="26"/>
    </location>
</feature>
<evidence type="ECO:0000256" key="1">
    <source>
        <dbReference type="SAM" id="SignalP"/>
    </source>
</evidence>
<evidence type="ECO:0000313" key="4">
    <source>
        <dbReference type="Proteomes" id="UP000075346"/>
    </source>
</evidence>
<evidence type="ECO:0000313" key="3">
    <source>
        <dbReference type="EMBL" id="KYN87794.1"/>
    </source>
</evidence>
<dbReference type="InterPro" id="IPR022742">
    <property type="entry name" value="Hydrolase_4"/>
</dbReference>
<dbReference type="Gene3D" id="3.40.50.1820">
    <property type="entry name" value="alpha/beta hydrolase"/>
    <property type="match status" value="1"/>
</dbReference>
<organism evidence="3 4">
    <name type="scientific">Vibrio cidicii</name>
    <dbReference type="NCBI Taxonomy" id="1763883"/>
    <lineage>
        <taxon>Bacteria</taxon>
        <taxon>Pseudomonadati</taxon>
        <taxon>Pseudomonadota</taxon>
        <taxon>Gammaproteobacteria</taxon>
        <taxon>Vibrionales</taxon>
        <taxon>Vibrionaceae</taxon>
        <taxon>Vibrio</taxon>
    </lineage>
</organism>
<keyword evidence="1" id="KW-0732">Signal</keyword>
<reference evidence="4" key="1">
    <citation type="submission" date="2015-12" db="EMBL/GenBank/DDBJ databases">
        <authorList>
            <person name="Shamseldin A."/>
            <person name="Moawad H."/>
            <person name="Abd El-Rahim W.M."/>
            <person name="Sadowsky M.J."/>
        </authorList>
    </citation>
    <scope>NUCLEOTIDE SEQUENCE [LARGE SCALE GENOMIC DNA]</scope>
    <source>
        <strain evidence="4">2538-88</strain>
    </source>
</reference>
<dbReference type="PANTHER" id="PTHR11614">
    <property type="entry name" value="PHOSPHOLIPASE-RELATED"/>
    <property type="match status" value="1"/>
</dbReference>
<dbReference type="InterPro" id="IPR051044">
    <property type="entry name" value="MAG_DAG_Lipase"/>
</dbReference>